<name>A0A2Z4LSF7_9FLAO</name>
<dbReference type="EMBL" id="CP030104">
    <property type="protein sequence ID" value="AWX44514.1"/>
    <property type="molecule type" value="Genomic_DNA"/>
</dbReference>
<gene>
    <name evidence="4" type="ORF">HME9304_01517</name>
</gene>
<dbReference type="KEGG" id="spon:HME9304_01517"/>
<proteinExistence type="predicted"/>
<evidence type="ECO:0000256" key="2">
    <source>
        <dbReference type="SAM" id="MobiDB-lite"/>
    </source>
</evidence>
<feature type="compositionally biased region" description="Polar residues" evidence="2">
    <location>
        <begin position="1095"/>
        <end position="1109"/>
    </location>
</feature>
<feature type="compositionally biased region" description="Basic and acidic residues" evidence="2">
    <location>
        <begin position="693"/>
        <end position="747"/>
    </location>
</feature>
<feature type="transmembrane region" description="Helical" evidence="3">
    <location>
        <begin position="155"/>
        <end position="176"/>
    </location>
</feature>
<evidence type="ECO:0000313" key="5">
    <source>
        <dbReference type="Proteomes" id="UP000248536"/>
    </source>
</evidence>
<accession>A0A2Z4LSF7</accession>
<reference evidence="4 5" key="1">
    <citation type="submission" date="2018-06" db="EMBL/GenBank/DDBJ databases">
        <title>Spongiibacterium sp. HME9304 Genome sequencing and assembly.</title>
        <authorList>
            <person name="Kang H."/>
            <person name="Kim H."/>
            <person name="Joh K."/>
        </authorList>
    </citation>
    <scope>NUCLEOTIDE SEQUENCE [LARGE SCALE GENOMIC DNA]</scope>
    <source>
        <strain evidence="4 5">HME9304</strain>
    </source>
</reference>
<feature type="compositionally biased region" description="Basic and acidic residues" evidence="2">
    <location>
        <begin position="948"/>
        <end position="984"/>
    </location>
</feature>
<keyword evidence="5" id="KW-1185">Reference proteome</keyword>
<keyword evidence="3" id="KW-0812">Transmembrane</keyword>
<dbReference type="Proteomes" id="UP000248536">
    <property type="component" value="Chromosome"/>
</dbReference>
<feature type="transmembrane region" description="Helical" evidence="3">
    <location>
        <begin position="56"/>
        <end position="82"/>
    </location>
</feature>
<evidence type="ECO:0000313" key="4">
    <source>
        <dbReference type="EMBL" id="AWX44514.1"/>
    </source>
</evidence>
<sequence>MKSYHRILEKLNGFTKKLYTKQLIKGGLLFLTLGLLFWIGILTLEYVLWLDQEWRLALFLVFLLVELFLLYRFILIPLFYIFRIKNGISNKEASRLIGKHFPQVDDKLFNLLELSENQKESELLLASIEQRASTLSIVPFTEAINFKESLKYAKYVVVPLLLLGFIWLSGNIVSFFNSHKRIVNYDLAFEQPAPFKFQLLNESLEILDNEPLKINVAVVGDVKPDNVFMIINGEELLLKQDGEIYTQLFEAPVSESSFYLTANGWNSRKYMIKSYKTPVLADFKMKLNFPGYLKRRGEIITATGNAIIPEGTRIIWQIEGQHVEDITMVTKDTVLAFEKNEGGFEHTNTLYNDLSYQLSTSNAYVKDFEKLAYNLDVIKDQNPAIKVEQILDSININQSYFTGQAADDYGLSKIRLVCYPSDNEEEFQRISLESPNTNVHRFYYTFPSGLKLAEGKSYKLYFEVVDNDGIRGGKVTRSQIFNITIFDDNQLKNRELDFQNSILDKMDKSLEKYREQEETLSKINDKQKEEKTLNFEDKNQIKNFLQKQEEQEMLMEKFSKQLKESLSKDDQNNETKKMLQERLERQEMEARKNEKLLEELNKLADKIDKEELKKKLDELGKKQNTGARNLEQILELTKRYYVTEKASQLSKELDKLSKEQENISIDEKNNKSQDQKKLNDTFERLAKELDDLKKDNSDLKKPLDIDVPKKQQDDVKDNQKDALEELNKSEALEQDKQDNSPSKEKASQKQKSAAQKMKEMSKSLQQSSMGGGGSSVTEDAEMLRQILDNLITFSFKQENLFEEMENASADVSQFSKKVRDQKELRRLFEHVDDSLFALSLRRAELSEFVNEQITEVYYNIDKSLESVAENQIYQSASYQQYVINATNKLADFLANILDNMQQSMQAGQGSGQSSGDFQLPDIIQGQQSIQEKMNGSGQQEKQGQSGQEGKKGEGKQGEGEKIGEGEGQKGQNEKNGDGKTEGDGNGKSGADSQNGNEGQDGNSLEETGLSEIYEIYKEQQYLREQLEKQLNDLINKSDKDLAKKLIRQMEEFENELLENGITNRTKNKANTIQHQLLKLKDASLQQGKKSERESNANNKSYSNPITTKPDQLKGFQNDVEILNRQALPLHQNYQKRVKVYFKND</sequence>
<feature type="region of interest" description="Disordered" evidence="2">
    <location>
        <begin position="693"/>
        <end position="776"/>
    </location>
</feature>
<keyword evidence="3" id="KW-1133">Transmembrane helix</keyword>
<dbReference type="AlphaFoldDB" id="A0A2Z4LSF7"/>
<feature type="transmembrane region" description="Helical" evidence="3">
    <location>
        <begin position="26"/>
        <end position="50"/>
    </location>
</feature>
<feature type="compositionally biased region" description="Polar residues" evidence="2">
    <location>
        <begin position="990"/>
        <end position="1004"/>
    </location>
</feature>
<keyword evidence="3" id="KW-0472">Membrane</keyword>
<organism evidence="4 5">
    <name type="scientific">Flagellimonas maritima</name>
    <dbReference type="NCBI Taxonomy" id="1383885"/>
    <lineage>
        <taxon>Bacteria</taxon>
        <taxon>Pseudomonadati</taxon>
        <taxon>Bacteroidota</taxon>
        <taxon>Flavobacteriia</taxon>
        <taxon>Flavobacteriales</taxon>
        <taxon>Flavobacteriaceae</taxon>
        <taxon>Flagellimonas</taxon>
    </lineage>
</organism>
<dbReference type="RefSeq" id="WP_164674794.1">
    <property type="nucleotide sequence ID" value="NZ_CP030104.1"/>
</dbReference>
<feature type="region of interest" description="Disordered" evidence="2">
    <location>
        <begin position="929"/>
        <end position="1004"/>
    </location>
</feature>
<evidence type="ECO:0000256" key="1">
    <source>
        <dbReference type="SAM" id="Coils"/>
    </source>
</evidence>
<feature type="coiled-coil region" evidence="1">
    <location>
        <begin position="1016"/>
        <end position="1055"/>
    </location>
</feature>
<keyword evidence="1" id="KW-0175">Coiled coil</keyword>
<protein>
    <submittedName>
        <fullName evidence="4">Protein PXR1</fullName>
    </submittedName>
</protein>
<feature type="compositionally biased region" description="Low complexity" evidence="2">
    <location>
        <begin position="935"/>
        <end position="947"/>
    </location>
</feature>
<feature type="region of interest" description="Disordered" evidence="2">
    <location>
        <begin position="1081"/>
        <end position="1111"/>
    </location>
</feature>
<feature type="coiled-coil region" evidence="1">
    <location>
        <begin position="576"/>
        <end position="613"/>
    </location>
</feature>
<evidence type="ECO:0000256" key="3">
    <source>
        <dbReference type="SAM" id="Phobius"/>
    </source>
</evidence>